<comment type="caution">
    <text evidence="2">The sequence shown here is derived from an EMBL/GenBank/DDBJ whole genome shotgun (WGS) entry which is preliminary data.</text>
</comment>
<dbReference type="AlphaFoldDB" id="A0A124GML5"/>
<feature type="transmembrane region" description="Helical" evidence="1">
    <location>
        <begin position="12"/>
        <end position="38"/>
    </location>
</feature>
<dbReference type="EMBL" id="LKAM01000014">
    <property type="protein sequence ID" value="KUM46056.1"/>
    <property type="molecule type" value="Genomic_DNA"/>
</dbReference>
<accession>A0A124GML5</accession>
<proteinExistence type="predicted"/>
<keyword evidence="1" id="KW-0472">Membrane</keyword>
<organism evidence="2">
    <name type="scientific">Picea glauca</name>
    <name type="common">White spruce</name>
    <name type="synonym">Pinus glauca</name>
    <dbReference type="NCBI Taxonomy" id="3330"/>
    <lineage>
        <taxon>Eukaryota</taxon>
        <taxon>Viridiplantae</taxon>
        <taxon>Streptophyta</taxon>
        <taxon>Embryophyta</taxon>
        <taxon>Tracheophyta</taxon>
        <taxon>Spermatophyta</taxon>
        <taxon>Pinopsida</taxon>
        <taxon>Pinidae</taxon>
        <taxon>Conifers I</taxon>
        <taxon>Pinales</taxon>
        <taxon>Pinaceae</taxon>
        <taxon>Picea</taxon>
    </lineage>
</organism>
<geneLocation type="mitochondrion" evidence="2"/>
<sequence length="39" mass="4344">MGNEFDLVLPLLPVLMMTMPFSLSPLLYLLLMGPVLLLP</sequence>
<keyword evidence="1" id="KW-1133">Transmembrane helix</keyword>
<name>A0A124GML5_PICGL</name>
<keyword evidence="2" id="KW-0496">Mitochondrion</keyword>
<reference evidence="2" key="1">
    <citation type="journal article" date="2015" name="Genome Biol. Evol.">
        <title>Organellar Genomes of White Spruce (Picea glauca): Assembly and Annotation.</title>
        <authorList>
            <person name="Jackman S.D."/>
            <person name="Warren R.L."/>
            <person name="Gibb E.A."/>
            <person name="Vandervalk B.P."/>
            <person name="Mohamadi H."/>
            <person name="Chu J."/>
            <person name="Raymond A."/>
            <person name="Pleasance S."/>
            <person name="Coope R."/>
            <person name="Wildung M.R."/>
            <person name="Ritland C.E."/>
            <person name="Bousquet J."/>
            <person name="Jones S.J."/>
            <person name="Bohlmann J."/>
            <person name="Birol I."/>
        </authorList>
    </citation>
    <scope>NUCLEOTIDE SEQUENCE [LARGE SCALE GENOMIC DNA]</scope>
    <source>
        <tissue evidence="2">Flushing bud</tissue>
    </source>
</reference>
<protein>
    <submittedName>
        <fullName evidence="2">Uncharacterized protein</fullName>
    </submittedName>
</protein>
<evidence type="ECO:0000313" key="2">
    <source>
        <dbReference type="EMBL" id="KUM46056.1"/>
    </source>
</evidence>
<keyword evidence="1" id="KW-0812">Transmembrane</keyword>
<evidence type="ECO:0000256" key="1">
    <source>
        <dbReference type="SAM" id="Phobius"/>
    </source>
</evidence>
<gene>
    <name evidence="2" type="ORF">ABT39_MTgene2159</name>
</gene>